<evidence type="ECO:0000313" key="5">
    <source>
        <dbReference type="Proteomes" id="UP000290848"/>
    </source>
</evidence>
<protein>
    <submittedName>
        <fullName evidence="4">FecR family protein</fullName>
    </submittedName>
</protein>
<evidence type="ECO:0000259" key="3">
    <source>
        <dbReference type="Pfam" id="PF16344"/>
    </source>
</evidence>
<dbReference type="InterPro" id="IPR012373">
    <property type="entry name" value="Ferrdict_sens_TM"/>
</dbReference>
<accession>A0A4Q0M6Y0</accession>
<dbReference type="Gene3D" id="2.60.120.1440">
    <property type="match status" value="1"/>
</dbReference>
<dbReference type="PIRSF" id="PIRSF018266">
    <property type="entry name" value="FecR"/>
    <property type="match status" value="1"/>
</dbReference>
<evidence type="ECO:0000259" key="2">
    <source>
        <dbReference type="Pfam" id="PF04773"/>
    </source>
</evidence>
<dbReference type="InterPro" id="IPR006860">
    <property type="entry name" value="FecR"/>
</dbReference>
<feature type="domain" description="FecR protein" evidence="2">
    <location>
        <begin position="150"/>
        <end position="233"/>
    </location>
</feature>
<keyword evidence="1" id="KW-0472">Membrane</keyword>
<organism evidence="4 5">
    <name type="scientific">Arcticibacter tournemirensis</name>
    <dbReference type="NCBI Taxonomy" id="699437"/>
    <lineage>
        <taxon>Bacteria</taxon>
        <taxon>Pseudomonadati</taxon>
        <taxon>Bacteroidota</taxon>
        <taxon>Sphingobacteriia</taxon>
        <taxon>Sphingobacteriales</taxon>
        <taxon>Sphingobacteriaceae</taxon>
        <taxon>Arcticibacter</taxon>
    </lineage>
</organism>
<name>A0A4Q0M6Y0_9SPHI</name>
<dbReference type="Pfam" id="PF16344">
    <property type="entry name" value="FecR_C"/>
    <property type="match status" value="1"/>
</dbReference>
<comment type="caution">
    <text evidence="4">The sequence shown here is derived from an EMBL/GenBank/DDBJ whole genome shotgun (WGS) entry which is preliminary data.</text>
</comment>
<evidence type="ECO:0000256" key="1">
    <source>
        <dbReference type="SAM" id="Phobius"/>
    </source>
</evidence>
<dbReference type="Gene3D" id="3.55.50.30">
    <property type="match status" value="1"/>
</dbReference>
<gene>
    <name evidence="4" type="ORF">EKH83_14995</name>
</gene>
<keyword evidence="1" id="KW-0812">Transmembrane</keyword>
<dbReference type="PANTHER" id="PTHR30273:SF2">
    <property type="entry name" value="PROTEIN FECR"/>
    <property type="match status" value="1"/>
</dbReference>
<feature type="transmembrane region" description="Helical" evidence="1">
    <location>
        <begin position="100"/>
        <end position="119"/>
    </location>
</feature>
<dbReference type="AlphaFoldDB" id="A0A4Q0M6Y0"/>
<dbReference type="EMBL" id="RXOC01000010">
    <property type="protein sequence ID" value="RXF68633.1"/>
    <property type="molecule type" value="Genomic_DNA"/>
</dbReference>
<dbReference type="InterPro" id="IPR032508">
    <property type="entry name" value="FecR_C"/>
</dbReference>
<dbReference type="PANTHER" id="PTHR30273">
    <property type="entry name" value="PERIPLASMIC SIGNAL SENSOR AND SIGMA FACTOR ACTIVATOR FECR-RELATED"/>
    <property type="match status" value="1"/>
</dbReference>
<dbReference type="Proteomes" id="UP000290848">
    <property type="component" value="Unassembled WGS sequence"/>
</dbReference>
<dbReference type="Pfam" id="PF04773">
    <property type="entry name" value="FecR"/>
    <property type="match status" value="1"/>
</dbReference>
<proteinExistence type="predicted"/>
<evidence type="ECO:0000313" key="4">
    <source>
        <dbReference type="EMBL" id="RXF68633.1"/>
    </source>
</evidence>
<reference evidence="4 5" key="1">
    <citation type="submission" date="2018-12" db="EMBL/GenBank/DDBJ databases">
        <title>The Draft Genome Sequence of the Soil Bacterium Pedobacter tournemirensis R1.</title>
        <authorList>
            <person name="He J."/>
        </authorList>
    </citation>
    <scope>NUCLEOTIDE SEQUENCE [LARGE SCALE GENOMIC DNA]</scope>
    <source>
        <strain evidence="4 5">R1</strain>
    </source>
</reference>
<keyword evidence="1" id="KW-1133">Transmembrane helix</keyword>
<dbReference type="GO" id="GO:0016989">
    <property type="term" value="F:sigma factor antagonist activity"/>
    <property type="evidence" value="ECO:0007669"/>
    <property type="project" value="TreeGrafter"/>
</dbReference>
<sequence>MADYLTYEVEDFVVDDFFIAWVLDKDKYARYFWERWIEEHPHQKDVIMRAYSIVEEIQMVPRAYLTDAEIEEIHQNVTQRIAQTRGQSGLRYLLLTSKRWLSVAAVVILVLTGGTVVYFKSRLADPLLTVRNAVPAFINKQNKGIKPILVRLPDRSSVVLKPGSTLRYPSSFSEKKRGVELKGEAFFEIEHDPRRPFIVRTGELTTLVLGTSFKVRAFAGDSDFRVVVTSGKVAVSSAYDRKVNRMEKPKTVTLVANEALVYVRKDTSFTKEKLNKPLVLSPQVSKDLFRFHNVPFAEVIQKLRDVYGVEILFDQTTLGKCSISASLSNQSLYEKVQLICEAVNARFKVTETNITIVGEGCSGNLIKNNTNP</sequence>
<dbReference type="RefSeq" id="WP_128770264.1">
    <property type="nucleotide sequence ID" value="NZ_RXOC01000010.1"/>
</dbReference>
<feature type="domain" description="Protein FecR C-terminal" evidence="3">
    <location>
        <begin position="289"/>
        <end position="356"/>
    </location>
</feature>